<keyword evidence="2" id="KW-1185">Reference proteome</keyword>
<reference evidence="1 2" key="1">
    <citation type="submission" date="2019-07" db="EMBL/GenBank/DDBJ databases">
        <title>Genomics analysis of Aphanomyces spp. identifies a new class of oomycete effector associated with host adaptation.</title>
        <authorList>
            <person name="Gaulin E."/>
        </authorList>
    </citation>
    <scope>NUCLEOTIDE SEQUENCE [LARGE SCALE GENOMIC DNA]</scope>
    <source>
        <strain evidence="1 2">ATCC 201684</strain>
    </source>
</reference>
<evidence type="ECO:0000313" key="1">
    <source>
        <dbReference type="EMBL" id="KAF0724901.1"/>
    </source>
</evidence>
<organism evidence="1 2">
    <name type="scientific">Aphanomyces euteiches</name>
    <dbReference type="NCBI Taxonomy" id="100861"/>
    <lineage>
        <taxon>Eukaryota</taxon>
        <taxon>Sar</taxon>
        <taxon>Stramenopiles</taxon>
        <taxon>Oomycota</taxon>
        <taxon>Saprolegniomycetes</taxon>
        <taxon>Saprolegniales</taxon>
        <taxon>Verrucalvaceae</taxon>
        <taxon>Aphanomyces</taxon>
    </lineage>
</organism>
<dbReference type="AlphaFoldDB" id="A0A6G0WC88"/>
<evidence type="ECO:0000313" key="2">
    <source>
        <dbReference type="Proteomes" id="UP000481153"/>
    </source>
</evidence>
<comment type="caution">
    <text evidence="1">The sequence shown here is derived from an EMBL/GenBank/DDBJ whole genome shotgun (WGS) entry which is preliminary data.</text>
</comment>
<proteinExistence type="predicted"/>
<sequence length="89" mass="10251">MVVVPFWHLSWHCWKKIQGAERAAALDMAATKRACALQLEDLHVEQSRKVADLEQTMASQVDALATELTKLKEQEEYDATMLARYMERD</sequence>
<accession>A0A6G0WC88</accession>
<name>A0A6G0WC88_9STRA</name>
<dbReference type="Proteomes" id="UP000481153">
    <property type="component" value="Unassembled WGS sequence"/>
</dbReference>
<dbReference type="VEuPathDB" id="FungiDB:AeMF1_002632"/>
<gene>
    <name evidence="1" type="ORF">Ae201684_016521</name>
</gene>
<dbReference type="EMBL" id="VJMJ01000256">
    <property type="protein sequence ID" value="KAF0724901.1"/>
    <property type="molecule type" value="Genomic_DNA"/>
</dbReference>
<protein>
    <submittedName>
        <fullName evidence="1">Uncharacterized protein</fullName>
    </submittedName>
</protein>